<proteinExistence type="inferred from homology"/>
<dbReference type="PANTHER" id="PTHR34982">
    <property type="entry name" value="YOP PROTEINS TRANSLOCATION PROTEIN L"/>
    <property type="match status" value="1"/>
</dbReference>
<reference evidence="8 9" key="1">
    <citation type="submission" date="2021-06" db="EMBL/GenBank/DDBJ databases">
        <authorList>
            <person name="Sun Q."/>
            <person name="Li D."/>
        </authorList>
    </citation>
    <scope>NUCLEOTIDE SEQUENCE [LARGE SCALE GENOMIC DNA]</scope>
    <source>
        <strain evidence="8 9">MSJ-40</strain>
    </source>
</reference>
<evidence type="ECO:0000259" key="7">
    <source>
        <dbReference type="Pfam" id="PF02108"/>
    </source>
</evidence>
<protein>
    <recommendedName>
        <fullName evidence="7">Flagellar assembly protein FliH/Type III secretion system HrpE domain-containing protein</fullName>
    </recommendedName>
</protein>
<keyword evidence="3" id="KW-0813">Transport</keyword>
<dbReference type="RefSeq" id="WP_216518071.1">
    <property type="nucleotide sequence ID" value="NZ_JAHLPM010000004.1"/>
</dbReference>
<organism evidence="8 9">
    <name type="scientific">Tissierella simiarum</name>
    <dbReference type="NCBI Taxonomy" id="2841534"/>
    <lineage>
        <taxon>Bacteria</taxon>
        <taxon>Bacillati</taxon>
        <taxon>Bacillota</taxon>
        <taxon>Tissierellia</taxon>
        <taxon>Tissierellales</taxon>
        <taxon>Tissierellaceae</taxon>
        <taxon>Tissierella</taxon>
    </lineage>
</organism>
<comment type="similarity">
    <text evidence="2">Belongs to the FliH family.</text>
</comment>
<keyword evidence="4" id="KW-1005">Bacterial flagellum biogenesis</keyword>
<dbReference type="Proteomes" id="UP000749471">
    <property type="component" value="Unassembled WGS sequence"/>
</dbReference>
<comment type="caution">
    <text evidence="8">The sequence shown here is derived from an EMBL/GenBank/DDBJ whole genome shotgun (WGS) entry which is preliminary data.</text>
</comment>
<feature type="domain" description="Flagellar assembly protein FliH/Type III secretion system HrpE" evidence="7">
    <location>
        <begin position="114"/>
        <end position="239"/>
    </location>
</feature>
<evidence type="ECO:0000256" key="1">
    <source>
        <dbReference type="ARBA" id="ARBA00003041"/>
    </source>
</evidence>
<evidence type="ECO:0000256" key="3">
    <source>
        <dbReference type="ARBA" id="ARBA00022448"/>
    </source>
</evidence>
<dbReference type="InterPro" id="IPR051472">
    <property type="entry name" value="T3SS_Stator/FliH"/>
</dbReference>
<name>A0ABS6E5L5_9FIRM</name>
<evidence type="ECO:0000256" key="6">
    <source>
        <dbReference type="ARBA" id="ARBA00023225"/>
    </source>
</evidence>
<evidence type="ECO:0000313" key="8">
    <source>
        <dbReference type="EMBL" id="MBU5437710.1"/>
    </source>
</evidence>
<comment type="function">
    <text evidence="1">Needed for flagellar regrowth and assembly.</text>
</comment>
<evidence type="ECO:0000313" key="9">
    <source>
        <dbReference type="Proteomes" id="UP000749471"/>
    </source>
</evidence>
<evidence type="ECO:0000256" key="4">
    <source>
        <dbReference type="ARBA" id="ARBA00022795"/>
    </source>
</evidence>
<keyword evidence="6" id="KW-1006">Bacterial flagellum protein export</keyword>
<accession>A0ABS6E5L5</accession>
<keyword evidence="5" id="KW-0653">Protein transport</keyword>
<evidence type="ECO:0000256" key="5">
    <source>
        <dbReference type="ARBA" id="ARBA00022927"/>
    </source>
</evidence>
<gene>
    <name evidence="8" type="ORF">KQI42_06810</name>
</gene>
<sequence length="251" mass="28701">MSNVIKSFRVVEKEDIPSIKDEDKENQQIKDVLIEEVKKECEILIKQAEERSATIITEANNLYEEKINSAHNKSKEIFQQSKDNGYKEGKDIGYSDGFEKGYDEGKRESDKLIKEALSIKESYLETKKDLLKDLEKDIVELVTTIYQKVLYEKNEKDNEMIISLVLNGISNLDPTDNLTIIASKEDFGVLEMSKDEILAKASLINNLEIKYDINLNKGDCILETSKGNIDVSLKNQLEEVKELLNTILDNE</sequence>
<dbReference type="InterPro" id="IPR018035">
    <property type="entry name" value="Flagellar_FliH/T3SS_HrpE"/>
</dbReference>
<evidence type="ECO:0000256" key="2">
    <source>
        <dbReference type="ARBA" id="ARBA00006602"/>
    </source>
</evidence>
<dbReference type="Pfam" id="PF02108">
    <property type="entry name" value="FliH"/>
    <property type="match status" value="1"/>
</dbReference>
<dbReference type="EMBL" id="JAHLPM010000004">
    <property type="protein sequence ID" value="MBU5437710.1"/>
    <property type="molecule type" value="Genomic_DNA"/>
</dbReference>
<keyword evidence="9" id="KW-1185">Reference proteome</keyword>
<dbReference type="PANTHER" id="PTHR34982:SF1">
    <property type="entry name" value="FLAGELLAR ASSEMBLY PROTEIN FLIH"/>
    <property type="match status" value="1"/>
</dbReference>